<name>A0ABV0CUQ8_9SPHN</name>
<evidence type="ECO:0000313" key="1">
    <source>
        <dbReference type="EMBL" id="MEN7536595.1"/>
    </source>
</evidence>
<sequence length="193" mass="21847">MNFSPRHHPQVLTALEIVRDRPASYRSTIRSIAMFTVTKCNEYGARFAIEHYAFDRETKRSDIIGGITRSIPDNATLIAKAQPSQMREWRMAMHAGMPFAPSDLQLIRRQRSDLVIMPLECREAALDETSAFYAIQRAGPGSSIRAKARRAADEAQVLWLTFLATCCRENDQTSLGSAYQAWRAIENARPLPF</sequence>
<dbReference type="RefSeq" id="WP_346784055.1">
    <property type="nucleotide sequence ID" value="NZ_JBDLBR010000002.1"/>
</dbReference>
<dbReference type="Proteomes" id="UP001484535">
    <property type="component" value="Unassembled WGS sequence"/>
</dbReference>
<comment type="caution">
    <text evidence="1">The sequence shown here is derived from an EMBL/GenBank/DDBJ whole genome shotgun (WGS) entry which is preliminary data.</text>
</comment>
<gene>
    <name evidence="1" type="ORF">ABDJ38_05365</name>
</gene>
<reference evidence="1 2" key="1">
    <citation type="submission" date="2024-05" db="EMBL/GenBank/DDBJ databases">
        <authorList>
            <person name="Park S."/>
        </authorList>
    </citation>
    <scope>NUCLEOTIDE SEQUENCE [LARGE SCALE GENOMIC DNA]</scope>
    <source>
        <strain evidence="1 2">DGU5</strain>
    </source>
</reference>
<keyword evidence="2" id="KW-1185">Reference proteome</keyword>
<protein>
    <submittedName>
        <fullName evidence="1">Uncharacterized protein</fullName>
    </submittedName>
</protein>
<organism evidence="1 2">
    <name type="scientific">Aurantiacibacter flavus</name>
    <dbReference type="NCBI Taxonomy" id="3145232"/>
    <lineage>
        <taxon>Bacteria</taxon>
        <taxon>Pseudomonadati</taxon>
        <taxon>Pseudomonadota</taxon>
        <taxon>Alphaproteobacteria</taxon>
        <taxon>Sphingomonadales</taxon>
        <taxon>Erythrobacteraceae</taxon>
        <taxon>Aurantiacibacter</taxon>
    </lineage>
</organism>
<dbReference type="EMBL" id="JBDLBR010000002">
    <property type="protein sequence ID" value="MEN7536595.1"/>
    <property type="molecule type" value="Genomic_DNA"/>
</dbReference>
<accession>A0ABV0CUQ8</accession>
<proteinExistence type="predicted"/>
<evidence type="ECO:0000313" key="2">
    <source>
        <dbReference type="Proteomes" id="UP001484535"/>
    </source>
</evidence>